<evidence type="ECO:0000256" key="12">
    <source>
        <dbReference type="ARBA" id="ARBA00025670"/>
    </source>
</evidence>
<dbReference type="Proteomes" id="UP000008237">
    <property type="component" value="Unassembled WGS sequence"/>
</dbReference>
<dbReference type="GO" id="GO:0032453">
    <property type="term" value="F:histone H3K4 demethylase activity"/>
    <property type="evidence" value="ECO:0007669"/>
    <property type="project" value="TreeGrafter"/>
</dbReference>
<keyword evidence="7 14" id="KW-0560">Oxidoreductase</keyword>
<dbReference type="PROSITE" id="PS51184">
    <property type="entry name" value="JMJC"/>
    <property type="match status" value="1"/>
</dbReference>
<keyword evidence="8 14" id="KW-0408">Iron</keyword>
<feature type="domain" description="JmjC" evidence="15">
    <location>
        <begin position="256"/>
        <end position="400"/>
    </location>
</feature>
<dbReference type="FunFam" id="3.90.930.40:FF:000001">
    <property type="entry name" value="ribosomal oxygenase 1 isoform X1"/>
    <property type="match status" value="1"/>
</dbReference>
<dbReference type="Gene3D" id="2.60.120.650">
    <property type="entry name" value="Cupin"/>
    <property type="match status" value="1"/>
</dbReference>
<keyword evidence="11 14" id="KW-0539">Nucleus</keyword>
<evidence type="ECO:0000256" key="9">
    <source>
        <dbReference type="ARBA" id="ARBA00023015"/>
    </source>
</evidence>
<dbReference type="EMBL" id="GL447678">
    <property type="protein sequence ID" value="EFN86200.1"/>
    <property type="molecule type" value="Genomic_DNA"/>
</dbReference>
<dbReference type="OMA" id="YLEYMGV"/>
<dbReference type="GO" id="GO:0005730">
    <property type="term" value="C:nucleolus"/>
    <property type="evidence" value="ECO:0007669"/>
    <property type="project" value="TreeGrafter"/>
</dbReference>
<evidence type="ECO:0000256" key="3">
    <source>
        <dbReference type="ARBA" id="ARBA00022491"/>
    </source>
</evidence>
<comment type="function">
    <text evidence="12">Oxygenase that can act as both a histone lysine demethylase and a ribosomal histidine hydroxylase. Specifically demethylates 'Lys-4' (H3K4me) and 'Lys-36' (H3K36me) of histone H3, thereby playing a central role in histone code.</text>
</comment>
<evidence type="ECO:0000313" key="17">
    <source>
        <dbReference type="Proteomes" id="UP000008237"/>
    </source>
</evidence>
<keyword evidence="9 14" id="KW-0805">Transcription regulation</keyword>
<dbReference type="InterPro" id="IPR039994">
    <property type="entry name" value="NO66-like"/>
</dbReference>
<evidence type="ECO:0000256" key="10">
    <source>
        <dbReference type="ARBA" id="ARBA00023163"/>
    </source>
</evidence>
<dbReference type="PANTHER" id="PTHR13096">
    <property type="entry name" value="MINA53 MYC INDUCED NUCLEAR ANTIGEN"/>
    <property type="match status" value="1"/>
</dbReference>
<evidence type="ECO:0000256" key="1">
    <source>
        <dbReference type="ARBA" id="ARBA00004123"/>
    </source>
</evidence>
<dbReference type="Gene3D" id="1.10.10.1500">
    <property type="entry name" value="JmjC domain-containing ribosomal oxygenase (ROX), dimer domain"/>
    <property type="match status" value="1"/>
</dbReference>
<dbReference type="FunCoup" id="E2BDN8">
    <property type="interactions" value="1721"/>
</dbReference>
<keyword evidence="17" id="KW-1185">Reference proteome</keyword>
<evidence type="ECO:0000256" key="11">
    <source>
        <dbReference type="ARBA" id="ARBA00023242"/>
    </source>
</evidence>
<keyword evidence="3" id="KW-0678">Repressor</keyword>
<gene>
    <name evidence="16" type="ORF">EAI_11288</name>
</gene>
<reference evidence="16 17" key="1">
    <citation type="journal article" date="2010" name="Science">
        <title>Genomic comparison of the ants Camponotus floridanus and Harpegnathos saltator.</title>
        <authorList>
            <person name="Bonasio R."/>
            <person name="Zhang G."/>
            <person name="Ye C."/>
            <person name="Mutti N.S."/>
            <person name="Fang X."/>
            <person name="Qin N."/>
            <person name="Donahue G."/>
            <person name="Yang P."/>
            <person name="Li Q."/>
            <person name="Li C."/>
            <person name="Zhang P."/>
            <person name="Huang Z."/>
            <person name="Berger S.L."/>
            <person name="Reinberg D."/>
            <person name="Wang J."/>
            <person name="Liebig J."/>
        </authorList>
    </citation>
    <scope>NUCLEOTIDE SEQUENCE [LARGE SCALE GENOMIC DNA]</scope>
    <source>
        <strain evidence="16 17">R22 G/1</strain>
    </source>
</reference>
<dbReference type="OrthoDB" id="425950at2759"/>
<dbReference type="FunFam" id="2.60.120.650:FF:000013">
    <property type="entry name" value="Ribosomal oxygenase 1"/>
    <property type="match status" value="1"/>
</dbReference>
<comment type="catalytic activity">
    <reaction evidence="13 14">
        <text>N(6),N(6)-dimethyl-L-lysyl(36)-[histone H3] + 2 2-oxoglutarate + 2 O2 = L-lysyl(36)-[histone H3] + 2 formaldehyde + 2 succinate + 2 CO2</text>
        <dbReference type="Rhea" id="RHEA:42032"/>
        <dbReference type="Rhea" id="RHEA-COMP:9785"/>
        <dbReference type="Rhea" id="RHEA-COMP:9787"/>
        <dbReference type="ChEBI" id="CHEBI:15379"/>
        <dbReference type="ChEBI" id="CHEBI:16526"/>
        <dbReference type="ChEBI" id="CHEBI:16810"/>
        <dbReference type="ChEBI" id="CHEBI:16842"/>
        <dbReference type="ChEBI" id="CHEBI:29969"/>
        <dbReference type="ChEBI" id="CHEBI:30031"/>
        <dbReference type="ChEBI" id="CHEBI:61976"/>
        <dbReference type="EC" id="1.14.11.27"/>
    </reaction>
</comment>
<keyword evidence="5" id="KW-0156">Chromatin regulator</keyword>
<dbReference type="SUPFAM" id="SSF51197">
    <property type="entry name" value="Clavaminate synthase-like"/>
    <property type="match status" value="1"/>
</dbReference>
<dbReference type="InParanoid" id="E2BDN8"/>
<evidence type="ECO:0000256" key="7">
    <source>
        <dbReference type="ARBA" id="ARBA00023002"/>
    </source>
</evidence>
<dbReference type="Pfam" id="PF21233">
    <property type="entry name" value="WHD_RIOX1"/>
    <property type="match status" value="1"/>
</dbReference>
<evidence type="ECO:0000256" key="2">
    <source>
        <dbReference type="ARBA" id="ARBA00010309"/>
    </source>
</evidence>
<evidence type="ECO:0000256" key="14">
    <source>
        <dbReference type="RuleBase" id="RU366061"/>
    </source>
</evidence>
<evidence type="ECO:0000256" key="4">
    <source>
        <dbReference type="ARBA" id="ARBA00022723"/>
    </source>
</evidence>
<dbReference type="EC" id="1.14.11.27" evidence="14"/>
<accession>E2BDN8</accession>
<protein>
    <recommendedName>
        <fullName evidence="14">Bifunctional lysine-specific demethylase and histidyl-hydroxylase</fullName>
        <ecNumber evidence="14">1.14.11.27</ecNumber>
    </recommendedName>
</protein>
<evidence type="ECO:0000259" key="15">
    <source>
        <dbReference type="PROSITE" id="PS51184"/>
    </source>
</evidence>
<dbReference type="AlphaFoldDB" id="E2BDN8"/>
<evidence type="ECO:0000256" key="5">
    <source>
        <dbReference type="ARBA" id="ARBA00022853"/>
    </source>
</evidence>
<evidence type="ECO:0000313" key="16">
    <source>
        <dbReference type="EMBL" id="EFN86200.1"/>
    </source>
</evidence>
<organism evidence="17">
    <name type="scientific">Harpegnathos saltator</name>
    <name type="common">Jerdon's jumping ant</name>
    <dbReference type="NCBI Taxonomy" id="610380"/>
    <lineage>
        <taxon>Eukaryota</taxon>
        <taxon>Metazoa</taxon>
        <taxon>Ecdysozoa</taxon>
        <taxon>Arthropoda</taxon>
        <taxon>Hexapoda</taxon>
        <taxon>Insecta</taxon>
        <taxon>Pterygota</taxon>
        <taxon>Neoptera</taxon>
        <taxon>Endopterygota</taxon>
        <taxon>Hymenoptera</taxon>
        <taxon>Apocrita</taxon>
        <taxon>Aculeata</taxon>
        <taxon>Formicoidea</taxon>
        <taxon>Formicidae</taxon>
        <taxon>Ponerinae</taxon>
        <taxon>Ponerini</taxon>
        <taxon>Harpegnathos</taxon>
    </lineage>
</organism>
<comment type="similarity">
    <text evidence="2">Belongs to the ROX family. NO66 subfamily.</text>
</comment>
<dbReference type="GO" id="GO:0005506">
    <property type="term" value="F:iron ion binding"/>
    <property type="evidence" value="ECO:0007669"/>
    <property type="project" value="UniProtKB-UniRule"/>
</dbReference>
<dbReference type="Pfam" id="PF08007">
    <property type="entry name" value="JmjC_2"/>
    <property type="match status" value="1"/>
</dbReference>
<dbReference type="Gene3D" id="3.90.930.40">
    <property type="match status" value="1"/>
</dbReference>
<dbReference type="GO" id="GO:0140680">
    <property type="term" value="F:histone H3K36me/H3K36me2 demethylase activity"/>
    <property type="evidence" value="ECO:0007669"/>
    <property type="project" value="UniProtKB-EC"/>
</dbReference>
<comment type="subcellular location">
    <subcellularLocation>
        <location evidence="1 14">Nucleus</location>
    </subcellularLocation>
</comment>
<dbReference type="InterPro" id="IPR049043">
    <property type="entry name" value="WHD_RIOX1"/>
</dbReference>
<dbReference type="InterPro" id="IPR003347">
    <property type="entry name" value="JmjC_dom"/>
</dbReference>
<evidence type="ECO:0000256" key="8">
    <source>
        <dbReference type="ARBA" id="ARBA00023004"/>
    </source>
</evidence>
<keyword evidence="10 14" id="KW-0804">Transcription</keyword>
<evidence type="ECO:0000256" key="13">
    <source>
        <dbReference type="ARBA" id="ARBA00047915"/>
    </source>
</evidence>
<dbReference type="STRING" id="610380.E2BDN8"/>
<comment type="cofactor">
    <cofactor evidence="14">
        <name>Fe(2+)</name>
        <dbReference type="ChEBI" id="CHEBI:29033"/>
    </cofactor>
    <text evidence="14">Binds 1 Fe(2+) ion per subunit.</text>
</comment>
<name>E2BDN8_HARSA</name>
<keyword evidence="6 14" id="KW-0223">Dioxygenase</keyword>
<sequence length="621" mass="72595">MDNDVRCFEDDFVIIDKRNVSEKFDELSQAPNNHMRQDTEPMSAYAMQKRKAEQLSNVSKKLKQQHLSQKIVAPNPNLEVKKNGKQVTTKKNQVNGKCTFNVAGKFRKNNVIRNLRSTKNKKKNKKDLDKTQLSIKNTKKKQLNNEKDCKSKINHHHFNPIKESTNIFEWLIYPFKVEDFLMNNFEKRPVHIQRNKPSYYLSLVSTPLLDEILREKNVLFTKNIDITSYTNGVRETYNPTGRAVPNAVWDYYMNKCSVRMLNPQTFIHKIYMLNATLQEYFGCFVGSNLYLTPPGSQGFAPHYDDIEAFVLQVEGKKRWRLYRPPNKSYLARYSSRNFDESEIGEPILDTILQAGDLLYFPRGTIHQAETADDTHSLHITLSVYQKNSWYDFLEKLLPLTLKRAAESNYNFRTGLPLDYLKYVGTAHSTSNGQARKIFEEKIKTFFGLLIDYIDVDSAADLMAKSHIHDFLPPALTLEEQQCSVARDGDIMTQNGNVKRCVQIESDTMIRLIRSHCIRLMKEEDGIFRIYYSTENSKEYHEYELQFLEVDEDFVAAVKEIIRCYPKFIRVRDLPIEYEEYKIQIAKDLWEKGLLITDIPRRNSASKKNKKNSITKKELLKR</sequence>
<evidence type="ECO:0000256" key="6">
    <source>
        <dbReference type="ARBA" id="ARBA00022964"/>
    </source>
</evidence>
<dbReference type="PANTHER" id="PTHR13096:SF8">
    <property type="entry name" value="RIBOSOMAL OXYGENASE 1"/>
    <property type="match status" value="1"/>
</dbReference>
<proteinExistence type="inferred from homology"/>
<keyword evidence="4 14" id="KW-0479">Metal-binding</keyword>